<dbReference type="GO" id="GO:0045177">
    <property type="term" value="C:apical part of cell"/>
    <property type="evidence" value="ECO:0007669"/>
    <property type="project" value="TreeGrafter"/>
</dbReference>
<evidence type="ECO:0000256" key="11">
    <source>
        <dbReference type="ARBA" id="ARBA00022737"/>
    </source>
</evidence>
<keyword evidence="12 18" id="KW-0106">Calcium</keyword>
<evidence type="ECO:0000256" key="13">
    <source>
        <dbReference type="ARBA" id="ARBA00022889"/>
    </source>
</evidence>
<dbReference type="CDD" id="cd11304">
    <property type="entry name" value="Cadherin_repeat"/>
    <property type="match status" value="4"/>
</dbReference>
<dbReference type="GO" id="GO:0048787">
    <property type="term" value="C:presynaptic active zone membrane"/>
    <property type="evidence" value="ECO:0007669"/>
    <property type="project" value="TreeGrafter"/>
</dbReference>
<dbReference type="GeneTree" id="ENSGT00940000155981"/>
<dbReference type="GO" id="GO:0042074">
    <property type="term" value="P:cell migration involved in gastrulation"/>
    <property type="evidence" value="ECO:0007669"/>
    <property type="project" value="UniProtKB-ARBA"/>
</dbReference>
<organism evidence="24 25">
    <name type="scientific">Oncorhynchus kisutch</name>
    <name type="common">Coho salmon</name>
    <name type="synonym">Salmo kisutch</name>
    <dbReference type="NCBI Taxonomy" id="8019"/>
    <lineage>
        <taxon>Eukaryota</taxon>
        <taxon>Metazoa</taxon>
        <taxon>Chordata</taxon>
        <taxon>Craniata</taxon>
        <taxon>Vertebrata</taxon>
        <taxon>Euteleostomi</taxon>
        <taxon>Actinopterygii</taxon>
        <taxon>Neopterygii</taxon>
        <taxon>Teleostei</taxon>
        <taxon>Protacanthopterygii</taxon>
        <taxon>Salmoniformes</taxon>
        <taxon>Salmonidae</taxon>
        <taxon>Salmoninae</taxon>
        <taxon>Oncorhynchus</taxon>
    </lineage>
</organism>
<dbReference type="AlphaFoldDB" id="A0A8C7H6C8"/>
<dbReference type="SMART" id="SM00112">
    <property type="entry name" value="CA"/>
    <property type="match status" value="5"/>
</dbReference>
<evidence type="ECO:0000256" key="4">
    <source>
        <dbReference type="ARBA" id="ARBA00004536"/>
    </source>
</evidence>
<dbReference type="GO" id="GO:0005509">
    <property type="term" value="F:calcium ion binding"/>
    <property type="evidence" value="ECO:0007669"/>
    <property type="project" value="UniProtKB-UniRule"/>
</dbReference>
<comment type="subcellular location">
    <subcellularLocation>
        <location evidence="4">Cell junction</location>
        <location evidence="4">Adherens junction</location>
    </subcellularLocation>
    <subcellularLocation>
        <location evidence="5">Cell junction</location>
        <location evidence="5">Desmosome</location>
    </subcellularLocation>
    <subcellularLocation>
        <location evidence="1">Cell membrane</location>
        <location evidence="1">Sarcolemma</location>
    </subcellularLocation>
    <subcellularLocation>
        <location evidence="3 19">Cell membrane</location>
        <topology evidence="3 19">Single-pass type I membrane protein</topology>
    </subcellularLocation>
    <subcellularLocation>
        <location evidence="2">Cell surface</location>
    </subcellularLocation>
</comment>
<dbReference type="InterPro" id="IPR020894">
    <property type="entry name" value="Cadherin_CS"/>
</dbReference>
<dbReference type="InterPro" id="IPR015919">
    <property type="entry name" value="Cadherin-like_sf"/>
</dbReference>
<evidence type="ECO:0000256" key="7">
    <source>
        <dbReference type="ARBA" id="ARBA00022685"/>
    </source>
</evidence>
<evidence type="ECO:0000256" key="6">
    <source>
        <dbReference type="ARBA" id="ARBA00022475"/>
    </source>
</evidence>
<dbReference type="GO" id="GO:0001764">
    <property type="term" value="P:neuron migration"/>
    <property type="evidence" value="ECO:0007669"/>
    <property type="project" value="UniProtKB-ARBA"/>
</dbReference>
<evidence type="ECO:0000259" key="23">
    <source>
        <dbReference type="PROSITE" id="PS50268"/>
    </source>
</evidence>
<name>A0A8C7H6C8_ONCKI</name>
<evidence type="ECO:0000256" key="19">
    <source>
        <dbReference type="RuleBase" id="RU003318"/>
    </source>
</evidence>
<feature type="domain" description="Cadherin" evidence="23">
    <location>
        <begin position="288"/>
        <end position="441"/>
    </location>
</feature>
<keyword evidence="9" id="KW-0479">Metal-binding</keyword>
<dbReference type="GO" id="GO:0014069">
    <property type="term" value="C:postsynaptic density"/>
    <property type="evidence" value="ECO:0007669"/>
    <property type="project" value="TreeGrafter"/>
</dbReference>
<dbReference type="Ensembl" id="ENSOKIT00005056506.1">
    <property type="protein sequence ID" value="ENSOKIP00005053437.1"/>
    <property type="gene ID" value="ENSOKIG00005019360.1"/>
</dbReference>
<dbReference type="GO" id="GO:0044331">
    <property type="term" value="P:cell-cell adhesion mediated by cadherin"/>
    <property type="evidence" value="ECO:0007669"/>
    <property type="project" value="TreeGrafter"/>
</dbReference>
<dbReference type="GO" id="GO:0007156">
    <property type="term" value="P:homophilic cell adhesion via plasma membrane adhesion molecules"/>
    <property type="evidence" value="ECO:0007669"/>
    <property type="project" value="InterPro"/>
</dbReference>
<dbReference type="FunFam" id="4.10.900.10:FF:000001">
    <property type="entry name" value="Cadherin 2"/>
    <property type="match status" value="1"/>
</dbReference>
<dbReference type="GO" id="GO:0030057">
    <property type="term" value="C:desmosome"/>
    <property type="evidence" value="ECO:0007669"/>
    <property type="project" value="UniProtKB-SubCell"/>
</dbReference>
<dbReference type="InterPro" id="IPR014868">
    <property type="entry name" value="Cadherin_pro_dom"/>
</dbReference>
<keyword evidence="11" id="KW-0677">Repeat</keyword>
<gene>
    <name evidence="24" type="primary">CDH2</name>
    <name evidence="24" type="synonym">LOC109898084</name>
</gene>
<keyword evidence="17" id="KW-0325">Glycoprotein</keyword>
<dbReference type="FunFam" id="2.60.40.60:FF:000022">
    <property type="entry name" value="Cadherin 2"/>
    <property type="match status" value="1"/>
</dbReference>
<dbReference type="GO" id="GO:0005912">
    <property type="term" value="C:adherens junction"/>
    <property type="evidence" value="ECO:0007669"/>
    <property type="project" value="UniProtKB-SubCell"/>
</dbReference>
<dbReference type="Gene3D" id="4.10.900.10">
    <property type="entry name" value="TCF3-CBD (Catenin binding domain)"/>
    <property type="match status" value="1"/>
</dbReference>
<dbReference type="GO" id="GO:0009986">
    <property type="term" value="C:cell surface"/>
    <property type="evidence" value="ECO:0007669"/>
    <property type="project" value="UniProtKB-SubCell"/>
</dbReference>
<proteinExistence type="predicted"/>
<dbReference type="GO" id="GO:0016339">
    <property type="term" value="P:calcium-dependent cell-cell adhesion via plasma membrane cell adhesion molecules"/>
    <property type="evidence" value="ECO:0007669"/>
    <property type="project" value="TreeGrafter"/>
</dbReference>
<dbReference type="InterPro" id="IPR002126">
    <property type="entry name" value="Cadherin-like_dom"/>
</dbReference>
<reference evidence="24" key="1">
    <citation type="submission" date="2025-08" db="UniProtKB">
        <authorList>
            <consortium name="Ensembl"/>
        </authorList>
    </citation>
    <scope>IDENTIFICATION</scope>
</reference>
<dbReference type="GO" id="GO:0016342">
    <property type="term" value="C:catenin complex"/>
    <property type="evidence" value="ECO:0007669"/>
    <property type="project" value="TreeGrafter"/>
</dbReference>
<comment type="function">
    <text evidence="20">Cadherins are calcium-dependent cell adhesion proteins.</text>
</comment>
<dbReference type="InterPro" id="IPR000233">
    <property type="entry name" value="Cadherin_Y-type_LIR"/>
</dbReference>
<dbReference type="SUPFAM" id="SSF49313">
    <property type="entry name" value="Cadherin-like"/>
    <property type="match status" value="6"/>
</dbReference>
<dbReference type="GO" id="GO:0030027">
    <property type="term" value="C:lamellipodium"/>
    <property type="evidence" value="ECO:0007669"/>
    <property type="project" value="TreeGrafter"/>
</dbReference>
<evidence type="ECO:0000256" key="8">
    <source>
        <dbReference type="ARBA" id="ARBA00022692"/>
    </source>
</evidence>
<dbReference type="Gene3D" id="2.60.40.60">
    <property type="entry name" value="Cadherins"/>
    <property type="match status" value="6"/>
</dbReference>
<dbReference type="FunFam" id="2.60.40.60:FF:000027">
    <property type="entry name" value="Cadherin 2"/>
    <property type="match status" value="1"/>
</dbReference>
<dbReference type="GO" id="GO:0099634">
    <property type="term" value="C:postsynaptic specialization membrane"/>
    <property type="evidence" value="ECO:0007669"/>
    <property type="project" value="TreeGrafter"/>
</dbReference>
<feature type="domain" description="Cadherin" evidence="23">
    <location>
        <begin position="451"/>
        <end position="556"/>
    </location>
</feature>
<evidence type="ECO:0000256" key="12">
    <source>
        <dbReference type="ARBA" id="ARBA00022837"/>
    </source>
</evidence>
<dbReference type="Proteomes" id="UP000694557">
    <property type="component" value="Unassembled WGS sequence"/>
</dbReference>
<dbReference type="GO" id="GO:0060027">
    <property type="term" value="P:convergent extension involved in gastrulation"/>
    <property type="evidence" value="ECO:0007669"/>
    <property type="project" value="UniProtKB-ARBA"/>
</dbReference>
<evidence type="ECO:0000256" key="18">
    <source>
        <dbReference type="PROSITE-ProRule" id="PRU00043"/>
    </source>
</evidence>
<protein>
    <submittedName>
        <fullName evidence="24">Cadherin 2, type 1, N-cadherin (neuronal)</fullName>
    </submittedName>
</protein>
<dbReference type="PANTHER" id="PTHR24027:SF79">
    <property type="entry name" value="CADHERIN-2"/>
    <property type="match status" value="1"/>
</dbReference>
<dbReference type="GO" id="GO:0005737">
    <property type="term" value="C:cytoplasm"/>
    <property type="evidence" value="ECO:0007669"/>
    <property type="project" value="TreeGrafter"/>
</dbReference>
<dbReference type="GO" id="GO:0007398">
    <property type="term" value="P:ectoderm development"/>
    <property type="evidence" value="ECO:0007669"/>
    <property type="project" value="UniProtKB-ARBA"/>
</dbReference>
<dbReference type="SMART" id="SM01055">
    <property type="entry name" value="Cadherin_pro"/>
    <property type="match status" value="1"/>
</dbReference>
<feature type="domain" description="Cadherin" evidence="23">
    <location>
        <begin position="557"/>
        <end position="664"/>
    </location>
</feature>
<feature type="transmembrane region" description="Helical" evidence="21">
    <location>
        <begin position="774"/>
        <end position="805"/>
    </location>
</feature>
<evidence type="ECO:0000313" key="25">
    <source>
        <dbReference type="Proteomes" id="UP000694557"/>
    </source>
</evidence>
<dbReference type="Pfam" id="PF01049">
    <property type="entry name" value="CADH_Y-type_LIR"/>
    <property type="match status" value="1"/>
</dbReference>
<keyword evidence="14" id="KW-0965">Cell junction</keyword>
<dbReference type="GO" id="GO:0007416">
    <property type="term" value="P:synapse assembly"/>
    <property type="evidence" value="ECO:0007669"/>
    <property type="project" value="TreeGrafter"/>
</dbReference>
<dbReference type="Pfam" id="PF00028">
    <property type="entry name" value="Cadherin"/>
    <property type="match status" value="5"/>
</dbReference>
<dbReference type="GO" id="GO:0045296">
    <property type="term" value="F:cadherin binding"/>
    <property type="evidence" value="ECO:0007669"/>
    <property type="project" value="TreeGrafter"/>
</dbReference>
<dbReference type="FunFam" id="2.60.40.60:FF:000011">
    <property type="entry name" value="Cadherin 1"/>
    <property type="match status" value="1"/>
</dbReference>
<dbReference type="FunFam" id="2.60.40.60:FF:000019">
    <property type="entry name" value="Cadherin 2"/>
    <property type="match status" value="1"/>
</dbReference>
<dbReference type="PROSITE" id="PS00232">
    <property type="entry name" value="CADHERIN_1"/>
    <property type="match status" value="2"/>
</dbReference>
<feature type="domain" description="Cadherin" evidence="23">
    <location>
        <begin position="180"/>
        <end position="287"/>
    </location>
</feature>
<keyword evidence="7" id="KW-0165">Cleavage on pair of basic residues</keyword>
<accession>A0A8C7H6C8</accession>
<keyword evidence="13 19" id="KW-0130">Cell adhesion</keyword>
<evidence type="ECO:0000256" key="15">
    <source>
        <dbReference type="ARBA" id="ARBA00022989"/>
    </source>
</evidence>
<dbReference type="GO" id="GO:0007043">
    <property type="term" value="P:cell-cell junction assembly"/>
    <property type="evidence" value="ECO:0007669"/>
    <property type="project" value="TreeGrafter"/>
</dbReference>
<dbReference type="PROSITE" id="PS50268">
    <property type="entry name" value="CADHERIN_2"/>
    <property type="match status" value="5"/>
</dbReference>
<dbReference type="FunFam" id="2.60.40.60:FF:000045">
    <property type="entry name" value="Cadherin 2"/>
    <property type="match status" value="1"/>
</dbReference>
<dbReference type="GO" id="GO:0034332">
    <property type="term" value="P:adherens junction organization"/>
    <property type="evidence" value="ECO:0007669"/>
    <property type="project" value="TreeGrafter"/>
</dbReference>
<evidence type="ECO:0000256" key="2">
    <source>
        <dbReference type="ARBA" id="ARBA00004241"/>
    </source>
</evidence>
<dbReference type="Pfam" id="PF08758">
    <property type="entry name" value="Cadherin_pro"/>
    <property type="match status" value="1"/>
</dbReference>
<reference evidence="24" key="2">
    <citation type="submission" date="2025-09" db="UniProtKB">
        <authorList>
            <consortium name="Ensembl"/>
        </authorList>
    </citation>
    <scope>IDENTIFICATION</scope>
</reference>
<dbReference type="GO" id="GO:0000902">
    <property type="term" value="P:cell morphogenesis"/>
    <property type="evidence" value="ECO:0007669"/>
    <property type="project" value="TreeGrafter"/>
</dbReference>
<dbReference type="GO" id="GO:0008013">
    <property type="term" value="F:beta-catenin binding"/>
    <property type="evidence" value="ECO:0007669"/>
    <property type="project" value="TreeGrafter"/>
</dbReference>
<keyword evidence="16 21" id="KW-0472">Membrane</keyword>
<dbReference type="GO" id="GO:0043005">
    <property type="term" value="C:neuron projection"/>
    <property type="evidence" value="ECO:0007669"/>
    <property type="project" value="TreeGrafter"/>
</dbReference>
<evidence type="ECO:0000256" key="5">
    <source>
        <dbReference type="ARBA" id="ARBA00004568"/>
    </source>
</evidence>
<dbReference type="GO" id="GO:0042383">
    <property type="term" value="C:sarcolemma"/>
    <property type="evidence" value="ECO:0007669"/>
    <property type="project" value="UniProtKB-SubCell"/>
</dbReference>
<dbReference type="PRINTS" id="PR00205">
    <property type="entry name" value="CADHERIN"/>
</dbReference>
<keyword evidence="8 19" id="KW-0812">Transmembrane</keyword>
<evidence type="ECO:0000256" key="22">
    <source>
        <dbReference type="SAM" id="SignalP"/>
    </source>
</evidence>
<feature type="domain" description="Cadherin" evidence="23">
    <location>
        <begin position="663"/>
        <end position="774"/>
    </location>
</feature>
<keyword evidence="6" id="KW-1003">Cell membrane</keyword>
<evidence type="ECO:0000313" key="24">
    <source>
        <dbReference type="Ensembl" id="ENSOKIP00005053437.1"/>
    </source>
</evidence>
<feature type="chain" id="PRO_5034909241" evidence="22">
    <location>
        <begin position="25"/>
        <end position="964"/>
    </location>
</feature>
<evidence type="ECO:0000256" key="3">
    <source>
        <dbReference type="ARBA" id="ARBA00004251"/>
    </source>
</evidence>
<dbReference type="GO" id="GO:0007498">
    <property type="term" value="P:mesoderm development"/>
    <property type="evidence" value="ECO:0007669"/>
    <property type="project" value="UniProtKB-ARBA"/>
</dbReference>
<dbReference type="PANTHER" id="PTHR24027">
    <property type="entry name" value="CADHERIN-23"/>
    <property type="match status" value="1"/>
</dbReference>
<keyword evidence="15 21" id="KW-1133">Transmembrane helix</keyword>
<evidence type="ECO:0000256" key="17">
    <source>
        <dbReference type="ARBA" id="ARBA00023180"/>
    </source>
</evidence>
<dbReference type="GO" id="GO:0014704">
    <property type="term" value="C:intercalated disc"/>
    <property type="evidence" value="ECO:0007669"/>
    <property type="project" value="TreeGrafter"/>
</dbReference>
<dbReference type="GO" id="GO:0030010">
    <property type="term" value="P:establishment of cell polarity"/>
    <property type="evidence" value="ECO:0007669"/>
    <property type="project" value="UniProtKB-ARBA"/>
</dbReference>
<dbReference type="InterPro" id="IPR027397">
    <property type="entry name" value="Catenin-bd_sf"/>
</dbReference>
<evidence type="ECO:0000256" key="16">
    <source>
        <dbReference type="ARBA" id="ARBA00023136"/>
    </source>
</evidence>
<keyword evidence="10 22" id="KW-0732">Signal</keyword>
<evidence type="ECO:0000256" key="10">
    <source>
        <dbReference type="ARBA" id="ARBA00022729"/>
    </source>
</evidence>
<evidence type="ECO:0000256" key="9">
    <source>
        <dbReference type="ARBA" id="ARBA00022723"/>
    </source>
</evidence>
<feature type="signal peptide" evidence="22">
    <location>
        <begin position="1"/>
        <end position="24"/>
    </location>
</feature>
<evidence type="ECO:0000256" key="1">
    <source>
        <dbReference type="ARBA" id="ARBA00004135"/>
    </source>
</evidence>
<dbReference type="GO" id="GO:0001841">
    <property type="term" value="P:neural tube formation"/>
    <property type="evidence" value="ECO:0007669"/>
    <property type="project" value="UniProtKB-ARBA"/>
</dbReference>
<dbReference type="PRINTS" id="PR01820">
    <property type="entry name" value="DESMOCOLLIN"/>
</dbReference>
<dbReference type="InterPro" id="IPR039808">
    <property type="entry name" value="Cadherin"/>
</dbReference>
<evidence type="ECO:0000256" key="21">
    <source>
        <dbReference type="SAM" id="Phobius"/>
    </source>
</evidence>
<evidence type="ECO:0000256" key="14">
    <source>
        <dbReference type="ARBA" id="ARBA00022949"/>
    </source>
</evidence>
<keyword evidence="25" id="KW-1185">Reference proteome</keyword>
<evidence type="ECO:0000256" key="20">
    <source>
        <dbReference type="RuleBase" id="RU004357"/>
    </source>
</evidence>
<sequence>MFRTLVALLMRLAAVQIAVQGGGAVGSLPWRQGSLPCTRGFSQEEYSVAVDEELREGQALLTVRFADCGLGDRVLLEVVDVEDFRLDEDGTVYARHAFRLADRKSALVVRARDLETKEDWKTHVYLLLRNDGKRETTEHKLIKQVNASSAAVTQQVREIVFPWHSLVVGDDGSLRRVKRDWVIPPINVPENSRGQFPEELVRIRSDRDKNSLLRYSVTGPGADQSPTGIFIINPISGQLSVTKPLDREHISNFHLRAHAVDLNGNQIENPIDIVINVIDMNDNRPEFTHTIYNGSVPEGSKPGSFVMTVTSLDKDDPKTANGMLRYKIISQNPENPSSNMFTINNKTGGIITVAAGLDREVCVLSVNVYQCFMIVCSQYRLSILYAVTWACTLLSSFFQKVPQYTLIIQATDMEGNPTYGLSNTATAIIRITDVNDNPPEFTADKFYGEVQENRVNVIVANLTVTDKDQPHSAAWSTVYRITAGDPTGRFSIPTDLTTNEGLVTVVKPIDYEVSRSFVLTVLAENEVSLARGIHLPRQSTATVSVRITDVNESPEFSPNPKVIKLEEGLPGGSLLTTFTAQDPDRYMQQNIRYAKVFDPANWLKIDPVNGRISTIAVLDRESPYVKNNLYNITFMATDNGIPPASGTGTLQMYLLDINDNAPRVFPPEVEMCEKPEPNTINITASDPDLTPNAGPFAFELAKRPADARRNWTLTRLNGEYAQIRLRIGFLESGIYEVPIIITDSGNLPMSNTSYLQVKVCQCDHHGDCVDMERIIAAGLGTGAIIAILICIIILLVMVLFFVMWMKRRDKERQAKQLLIDPEDDVRDNILKYDEEGGGEEDQDYDLSQLQQPDALETEMVKVGIRRMDERPLHQDHIYPLRSAAPHPGDIGDFIHEGLKAADNDPTAPPYDSLLVFDYEGSGSTAGSLSSLHSSSSGGDQDYDYLSDWGPRFRKLADLYGGGDN</sequence>